<dbReference type="EMBL" id="KN823154">
    <property type="protein sequence ID" value="KIO20950.1"/>
    <property type="molecule type" value="Genomic_DNA"/>
</dbReference>
<feature type="non-terminal residue" evidence="2">
    <location>
        <position position="1"/>
    </location>
</feature>
<reference evidence="3" key="2">
    <citation type="submission" date="2015-01" db="EMBL/GenBank/DDBJ databases">
        <title>Evolutionary Origins and Diversification of the Mycorrhizal Mutualists.</title>
        <authorList>
            <consortium name="DOE Joint Genome Institute"/>
            <consortium name="Mycorrhizal Genomics Consortium"/>
            <person name="Kohler A."/>
            <person name="Kuo A."/>
            <person name="Nagy L.G."/>
            <person name="Floudas D."/>
            <person name="Copeland A."/>
            <person name="Barry K.W."/>
            <person name="Cichocki N."/>
            <person name="Veneault-Fourrey C."/>
            <person name="LaButti K."/>
            <person name="Lindquist E.A."/>
            <person name="Lipzen A."/>
            <person name="Lundell T."/>
            <person name="Morin E."/>
            <person name="Murat C."/>
            <person name="Riley R."/>
            <person name="Ohm R."/>
            <person name="Sun H."/>
            <person name="Tunlid A."/>
            <person name="Henrissat B."/>
            <person name="Grigoriev I.V."/>
            <person name="Hibbett D.S."/>
            <person name="Martin F."/>
        </authorList>
    </citation>
    <scope>NUCLEOTIDE SEQUENCE [LARGE SCALE GENOMIC DNA]</scope>
    <source>
        <strain evidence="3">MUT 4182</strain>
    </source>
</reference>
<proteinExistence type="predicted"/>
<gene>
    <name evidence="2" type="ORF">M407DRAFT_219512</name>
</gene>
<dbReference type="Proteomes" id="UP000054248">
    <property type="component" value="Unassembled WGS sequence"/>
</dbReference>
<reference evidence="2 3" key="1">
    <citation type="submission" date="2014-04" db="EMBL/GenBank/DDBJ databases">
        <authorList>
            <consortium name="DOE Joint Genome Institute"/>
            <person name="Kuo A."/>
            <person name="Girlanda M."/>
            <person name="Perotto S."/>
            <person name="Kohler A."/>
            <person name="Nagy L.G."/>
            <person name="Floudas D."/>
            <person name="Copeland A."/>
            <person name="Barry K.W."/>
            <person name="Cichocki N."/>
            <person name="Veneault-Fourrey C."/>
            <person name="LaButti K."/>
            <person name="Lindquist E.A."/>
            <person name="Lipzen A."/>
            <person name="Lundell T."/>
            <person name="Morin E."/>
            <person name="Murat C."/>
            <person name="Sun H."/>
            <person name="Tunlid A."/>
            <person name="Henrissat B."/>
            <person name="Grigoriev I.V."/>
            <person name="Hibbett D.S."/>
            <person name="Martin F."/>
            <person name="Nordberg H.P."/>
            <person name="Cantor M.N."/>
            <person name="Hua S.X."/>
        </authorList>
    </citation>
    <scope>NUCLEOTIDE SEQUENCE [LARGE SCALE GENOMIC DNA]</scope>
    <source>
        <strain evidence="2 3">MUT 4182</strain>
    </source>
</reference>
<dbReference type="HOGENOM" id="CLU_805533_0_0_1"/>
<dbReference type="STRING" id="1051891.A0A0C3PZI7"/>
<evidence type="ECO:0000313" key="3">
    <source>
        <dbReference type="Proteomes" id="UP000054248"/>
    </source>
</evidence>
<evidence type="ECO:0000259" key="1">
    <source>
        <dbReference type="Pfam" id="PF12726"/>
    </source>
</evidence>
<dbReference type="InterPro" id="IPR024481">
    <property type="entry name" value="Helicase_Sen1_N"/>
</dbReference>
<organism evidence="2 3">
    <name type="scientific">Tulasnella calospora MUT 4182</name>
    <dbReference type="NCBI Taxonomy" id="1051891"/>
    <lineage>
        <taxon>Eukaryota</taxon>
        <taxon>Fungi</taxon>
        <taxon>Dikarya</taxon>
        <taxon>Basidiomycota</taxon>
        <taxon>Agaricomycotina</taxon>
        <taxon>Agaricomycetes</taxon>
        <taxon>Cantharellales</taxon>
        <taxon>Tulasnellaceae</taxon>
        <taxon>Tulasnella</taxon>
    </lineage>
</organism>
<dbReference type="OrthoDB" id="6513042at2759"/>
<dbReference type="Pfam" id="PF12726">
    <property type="entry name" value="SEN1_N"/>
    <property type="match status" value="1"/>
</dbReference>
<dbReference type="AlphaFoldDB" id="A0A0C3PZI7"/>
<keyword evidence="3" id="KW-1185">Reference proteome</keyword>
<protein>
    <recommendedName>
        <fullName evidence="1">Helicase Sen1 N-terminal domain-containing protein</fullName>
    </recommendedName>
</protein>
<feature type="domain" description="Helicase Sen1 N-terminal" evidence="1">
    <location>
        <begin position="1"/>
        <end position="309"/>
    </location>
</feature>
<sequence>WTDARQELRKFLSLALSIDGKRASNLVSKLSTVARAGELAKRTDLGSIPFRVHEPIWKQVYEVFPKEDPNAMALLIKAVAASAHIDFLKPEIYKSRSTSSTAKDLRDAYAVEVRTHRQALEAMRKGFQDAVTTFASNSKSVRALLEQEEVVENLMAIMFSPSEDLSSSAQEIAMQAWDVDGRDGSLRAYFEKHTAAAFKGTMIILSTAKETIKTSLEACAVSRSTVLCLTDINDALCSKPEGLLFQDEFGKDDAIELPSVIIGLWDLMSDVIGEIFKCTVTWAEYMDSPVMIIWMRDALIFARDLVSKFNPTTFPRGRFASQKSGTNLTWEVHGEETGRSDHSRR</sequence>
<name>A0A0C3PZI7_9AGAM</name>
<accession>A0A0C3PZI7</accession>
<evidence type="ECO:0000313" key="2">
    <source>
        <dbReference type="EMBL" id="KIO20950.1"/>
    </source>
</evidence>